<dbReference type="PROSITE" id="PS51186">
    <property type="entry name" value="GNAT"/>
    <property type="match status" value="1"/>
</dbReference>
<dbReference type="InterPro" id="IPR000182">
    <property type="entry name" value="GNAT_dom"/>
</dbReference>
<feature type="domain" description="N-acetyltransferase" evidence="1">
    <location>
        <begin position="8"/>
        <end position="144"/>
    </location>
</feature>
<dbReference type="CDD" id="cd04301">
    <property type="entry name" value="NAT_SF"/>
    <property type="match status" value="1"/>
</dbReference>
<dbReference type="AlphaFoldDB" id="A0A0A0ECP4"/>
<reference evidence="2 3" key="1">
    <citation type="journal article" date="2015" name="Antonie Van Leeuwenhoek">
        <title>Pseudooceanicola atlanticus gen. nov. sp. nov., isolated from surface seawater of the Atlantic Ocean and reclassification of Oceanicola batsensis, Oceanicola marinus, Oceanicola nitratireducens, Oceanicola nanhaiensis, Oceanicola antarcticus and Oceanicola flagellatus, as Pseudooceanicola batsensis comb. nov., Pseudooceanicola marinus comb. nov., Pseudooceanicola nitratireducens comb. nov., Pseudooceanicola nanhaiensis comb. nov., Pseudooceanicola antarcticus comb. nov., and Pseudooceanicola flagellatus comb. nov.</title>
        <authorList>
            <person name="Lai Q."/>
            <person name="Li G."/>
            <person name="Liu X."/>
            <person name="Du Y."/>
            <person name="Sun F."/>
            <person name="Shao Z."/>
        </authorList>
    </citation>
    <scope>NUCLEOTIDE SEQUENCE [LARGE SCALE GENOMIC DNA]</scope>
    <source>
        <strain evidence="2 3">22II-s11g</strain>
    </source>
</reference>
<protein>
    <recommendedName>
        <fullName evidence="1">N-acetyltransferase domain-containing protein</fullName>
    </recommendedName>
</protein>
<dbReference type="OrthoDB" id="9797178at2"/>
<comment type="caution">
    <text evidence="2">The sequence shown here is derived from an EMBL/GenBank/DDBJ whole genome shotgun (WGS) entry which is preliminary data.</text>
</comment>
<name>A0A0A0ECP4_9RHOB</name>
<evidence type="ECO:0000313" key="3">
    <source>
        <dbReference type="Proteomes" id="UP000030004"/>
    </source>
</evidence>
<dbReference type="InterPro" id="IPR016181">
    <property type="entry name" value="Acyl_CoA_acyltransferase"/>
</dbReference>
<proteinExistence type="predicted"/>
<dbReference type="PANTHER" id="PTHR42791">
    <property type="entry name" value="GNAT FAMILY ACETYLTRANSFERASE"/>
    <property type="match status" value="1"/>
</dbReference>
<dbReference type="SUPFAM" id="SSF55729">
    <property type="entry name" value="Acyl-CoA N-acyltransferases (Nat)"/>
    <property type="match status" value="1"/>
</dbReference>
<dbReference type="Gene3D" id="3.40.630.30">
    <property type="match status" value="1"/>
</dbReference>
<dbReference type="EMBL" id="AQQX01000005">
    <property type="protein sequence ID" value="KGM48204.1"/>
    <property type="molecule type" value="Genomic_DNA"/>
</dbReference>
<dbReference type="Proteomes" id="UP000030004">
    <property type="component" value="Unassembled WGS sequence"/>
</dbReference>
<sequence>MPTRRDDILLRFLLPEDRKAVTEILDAAFGTDDESRHVKRLRDAGDMAIELIAVNRAGPVGYIGFARHYAPKGWMSLSPLAVKPKYQGRGTGSELVRYGLDYARQAKAPAVTVLGNRRFYQRFGFTRKAAENLETDYPPEHTLLYPIAPRTAGTAARLIYPDAFTQF</sequence>
<dbReference type="InterPro" id="IPR052523">
    <property type="entry name" value="Trichothecene_AcTrans"/>
</dbReference>
<dbReference type="PANTHER" id="PTHR42791:SF1">
    <property type="entry name" value="N-ACETYLTRANSFERASE DOMAIN-CONTAINING PROTEIN"/>
    <property type="match status" value="1"/>
</dbReference>
<dbReference type="eggNOG" id="COG3153">
    <property type="taxonomic scope" value="Bacteria"/>
</dbReference>
<evidence type="ECO:0000313" key="2">
    <source>
        <dbReference type="EMBL" id="KGM48204.1"/>
    </source>
</evidence>
<accession>A0A0A0ECP4</accession>
<evidence type="ECO:0000259" key="1">
    <source>
        <dbReference type="PROSITE" id="PS51186"/>
    </source>
</evidence>
<dbReference type="GO" id="GO:0016747">
    <property type="term" value="F:acyltransferase activity, transferring groups other than amino-acyl groups"/>
    <property type="evidence" value="ECO:0007669"/>
    <property type="project" value="InterPro"/>
</dbReference>
<organism evidence="2 3">
    <name type="scientific">Pseudooceanicola atlanticus</name>
    <dbReference type="NCBI Taxonomy" id="1461694"/>
    <lineage>
        <taxon>Bacteria</taxon>
        <taxon>Pseudomonadati</taxon>
        <taxon>Pseudomonadota</taxon>
        <taxon>Alphaproteobacteria</taxon>
        <taxon>Rhodobacterales</taxon>
        <taxon>Paracoccaceae</taxon>
        <taxon>Pseudooceanicola</taxon>
    </lineage>
</organism>
<gene>
    <name evidence="2" type="ORF">ATO9_14615</name>
</gene>
<keyword evidence="3" id="KW-1185">Reference proteome</keyword>
<dbReference type="Pfam" id="PF00583">
    <property type="entry name" value="Acetyltransf_1"/>
    <property type="match status" value="1"/>
</dbReference>
<dbReference type="RefSeq" id="WP_043750387.1">
    <property type="nucleotide sequence ID" value="NZ_AQQX01000005.1"/>
</dbReference>